<reference evidence="2 3" key="1">
    <citation type="submission" date="2018-08" db="EMBL/GenBank/DDBJ databases">
        <title>Chitinophagaceae sp. K23C18032701, a novel bacterium isolated from forest soil.</title>
        <authorList>
            <person name="Wang C."/>
        </authorList>
    </citation>
    <scope>NUCLEOTIDE SEQUENCE [LARGE SCALE GENOMIC DNA]</scope>
    <source>
        <strain evidence="2 3">K23C18032701</strain>
    </source>
</reference>
<keyword evidence="3" id="KW-1185">Reference proteome</keyword>
<dbReference type="RefSeq" id="WP_116846653.1">
    <property type="nucleotide sequence ID" value="NZ_QTJU01000002.1"/>
</dbReference>
<dbReference type="EMBL" id="QTJU01000002">
    <property type="protein sequence ID" value="RFM28664.1"/>
    <property type="molecule type" value="Genomic_DNA"/>
</dbReference>
<feature type="signal peptide" evidence="1">
    <location>
        <begin position="1"/>
        <end position="19"/>
    </location>
</feature>
<dbReference type="OrthoDB" id="976903at2"/>
<comment type="caution">
    <text evidence="2">The sequence shown here is derived from an EMBL/GenBank/DDBJ whole genome shotgun (WGS) entry which is preliminary data.</text>
</comment>
<dbReference type="Proteomes" id="UP000261284">
    <property type="component" value="Unassembled WGS sequence"/>
</dbReference>
<evidence type="ECO:0000313" key="3">
    <source>
        <dbReference type="Proteomes" id="UP000261284"/>
    </source>
</evidence>
<organism evidence="2 3">
    <name type="scientific">Deminuibacter soli</name>
    <dbReference type="NCBI Taxonomy" id="2291815"/>
    <lineage>
        <taxon>Bacteria</taxon>
        <taxon>Pseudomonadati</taxon>
        <taxon>Bacteroidota</taxon>
        <taxon>Chitinophagia</taxon>
        <taxon>Chitinophagales</taxon>
        <taxon>Chitinophagaceae</taxon>
        <taxon>Deminuibacter</taxon>
    </lineage>
</organism>
<gene>
    <name evidence="2" type="ORF">DXN05_07675</name>
</gene>
<name>A0A3E1NLE2_9BACT</name>
<proteinExistence type="predicted"/>
<dbReference type="AlphaFoldDB" id="A0A3E1NLE2"/>
<evidence type="ECO:0000256" key="1">
    <source>
        <dbReference type="SAM" id="SignalP"/>
    </source>
</evidence>
<accession>A0A3E1NLE2</accession>
<evidence type="ECO:0008006" key="4">
    <source>
        <dbReference type="Google" id="ProtNLM"/>
    </source>
</evidence>
<keyword evidence="1" id="KW-0732">Signal</keyword>
<feature type="chain" id="PRO_5017716441" description="VWA domain-containing protein" evidence="1">
    <location>
        <begin position="20"/>
        <end position="489"/>
    </location>
</feature>
<evidence type="ECO:0000313" key="2">
    <source>
        <dbReference type="EMBL" id="RFM28664.1"/>
    </source>
</evidence>
<sequence length="489" mass="54481">MKKVVGIPILLLLTCSLRAQSTKFIDSLLNNRILRVPAYESDTISHNQLLFQMQYAKSLFVDTTGASELKGAQILSVDLLFTDYPAHSDLKPLNKRRLIALCQLVPGIEKQKNISWTIVRQMDGKDPESAGRLHHGFVINYRKPYTPEDRKRELTIIQQAIPDTTVPYQPADETPGKIHQWAIIHQGNTPRAKTFMGRPLKKLTDQRAKLEPPAEGDSIVAITPDVALNKYLIDPKMRKMVNGEDSLFLLLGPRPDPGGTLVKAPEPVAKPVIPAPDPVPMPQDSTVLHTFARNKFEHMLVIADVTGSMSPYIVQLVQWMQQHEKRSNIDYCLCFNDGDNRIDDLKYIGNTGGTYGAKVENSKEMADLIQTTMEKGDGGDLEENPCEAVIKGIEAAPDSKNVVLIADSWAPARDLQLVGQIKKPVQVVICGKRLGVHPDLITIALVSGGSLHFINEDILDLSPLKQGKEMFIHNRYYRFNGKQVVEAVH</sequence>
<protein>
    <recommendedName>
        <fullName evidence="4">VWA domain-containing protein</fullName>
    </recommendedName>
</protein>